<name>G0UBG7_TRYVY</name>
<evidence type="ECO:0000313" key="1">
    <source>
        <dbReference type="EMBL" id="CCC53163.1"/>
    </source>
</evidence>
<sequence>MRCLLRRQQPSAVARCFLPSHTSSLLCVTRFLLTDKGRRDGADEDACSATACSDSGQVDETLELNIYRPDDQQDPQLHSATERFIRTIITTSDEQEWRDMLAAAIRLNTLREHHLRAVIRGVHQSKYDVVATVKRSRVAKSPSHCTPSTRLQRAVGVVQMAVEEGYRVAAESVHTLVVFLLRAAAADKGAHTSGGNSESCSFDHECPTQLAHTTRAAVWHFLSWMERHDYHIMSTAVLEMLENIITDETATGESCSVQHNRLVYVRGERERLLSGPSRLMGWSVGRYVPIEAAPDDDRK</sequence>
<protein>
    <submittedName>
        <fullName evidence="1">Uncharacterized protein</fullName>
    </submittedName>
</protein>
<reference evidence="1" key="1">
    <citation type="journal article" date="2012" name="Proc. Natl. Acad. Sci. U.S.A.">
        <title>Antigenic diversity is generated by distinct evolutionary mechanisms in African trypanosome species.</title>
        <authorList>
            <person name="Jackson A.P."/>
            <person name="Berry A."/>
            <person name="Aslett M."/>
            <person name="Allison H.C."/>
            <person name="Burton P."/>
            <person name="Vavrova-Anderson J."/>
            <person name="Brown R."/>
            <person name="Browne H."/>
            <person name="Corton N."/>
            <person name="Hauser H."/>
            <person name="Gamble J."/>
            <person name="Gilderthorp R."/>
            <person name="Marcello L."/>
            <person name="McQuillan J."/>
            <person name="Otto T.D."/>
            <person name="Quail M.A."/>
            <person name="Sanders M.J."/>
            <person name="van Tonder A."/>
            <person name="Ginger M.L."/>
            <person name="Field M.C."/>
            <person name="Barry J.D."/>
            <person name="Hertz-Fowler C."/>
            <person name="Berriman M."/>
        </authorList>
    </citation>
    <scope>NUCLEOTIDE SEQUENCE</scope>
    <source>
        <strain evidence="1">Y486</strain>
    </source>
</reference>
<dbReference type="AlphaFoldDB" id="G0UBG7"/>
<dbReference type="OMA" id="AWMERHN"/>
<dbReference type="EMBL" id="HE573027">
    <property type="protein sequence ID" value="CCC53163.1"/>
    <property type="molecule type" value="Genomic_DNA"/>
</dbReference>
<dbReference type="VEuPathDB" id="TriTrypDB:TvY486_1106470"/>
<accession>G0UBG7</accession>
<gene>
    <name evidence="1" type="ORF">TVY486_1106470</name>
</gene>
<organism evidence="1">
    <name type="scientific">Trypanosoma vivax (strain Y486)</name>
    <dbReference type="NCBI Taxonomy" id="1055687"/>
    <lineage>
        <taxon>Eukaryota</taxon>
        <taxon>Discoba</taxon>
        <taxon>Euglenozoa</taxon>
        <taxon>Kinetoplastea</taxon>
        <taxon>Metakinetoplastina</taxon>
        <taxon>Trypanosomatida</taxon>
        <taxon>Trypanosomatidae</taxon>
        <taxon>Trypanosoma</taxon>
        <taxon>Duttonella</taxon>
    </lineage>
</organism>
<proteinExistence type="predicted"/>